<evidence type="ECO:0008006" key="4">
    <source>
        <dbReference type="Google" id="ProtNLM"/>
    </source>
</evidence>
<proteinExistence type="predicted"/>
<protein>
    <recommendedName>
        <fullName evidence="4">DUF4190 domain-containing protein</fullName>
    </recommendedName>
</protein>
<feature type="transmembrane region" description="Helical" evidence="1">
    <location>
        <begin position="53"/>
        <end position="74"/>
    </location>
</feature>
<feature type="transmembrane region" description="Helical" evidence="1">
    <location>
        <begin position="16"/>
        <end position="41"/>
    </location>
</feature>
<name>A0A838CPH6_9BACI</name>
<dbReference type="EMBL" id="JACEFG010000001">
    <property type="protein sequence ID" value="MBA2173749.1"/>
    <property type="molecule type" value="Genomic_DNA"/>
</dbReference>
<evidence type="ECO:0000313" key="2">
    <source>
        <dbReference type="EMBL" id="MBA2173749.1"/>
    </source>
</evidence>
<reference evidence="2 3" key="1">
    <citation type="journal article" date="2004" name="Extremophiles">
        <title>Halobacillus locisalis sp. nov., a halophilic bacterium isolated from a marine solar saltern of the Yellow Sea in Korea.</title>
        <authorList>
            <person name="Yoon J.H."/>
            <person name="Kang K.H."/>
            <person name="Oh T.K."/>
            <person name="Park Y.H."/>
        </authorList>
    </citation>
    <scope>NUCLEOTIDE SEQUENCE [LARGE SCALE GENOMIC DNA]</scope>
    <source>
        <strain evidence="2 3">KCTC 3788</strain>
    </source>
</reference>
<dbReference type="AlphaFoldDB" id="A0A838CPH6"/>
<accession>A0A838CPH6</accession>
<dbReference type="Proteomes" id="UP000571017">
    <property type="component" value="Unassembled WGS sequence"/>
</dbReference>
<gene>
    <name evidence="2" type="ORF">H0266_02440</name>
</gene>
<keyword evidence="1" id="KW-0812">Transmembrane</keyword>
<evidence type="ECO:0000313" key="3">
    <source>
        <dbReference type="Proteomes" id="UP000571017"/>
    </source>
</evidence>
<dbReference type="RefSeq" id="WP_181470788.1">
    <property type="nucleotide sequence ID" value="NZ_JACEFG010000001.1"/>
</dbReference>
<comment type="caution">
    <text evidence="2">The sequence shown here is derived from an EMBL/GenBank/DDBJ whole genome shotgun (WGS) entry which is preliminary data.</text>
</comment>
<keyword evidence="3" id="KW-1185">Reference proteome</keyword>
<keyword evidence="1" id="KW-1133">Transmembrane helix</keyword>
<keyword evidence="1" id="KW-0472">Membrane</keyword>
<organism evidence="2 3">
    <name type="scientific">Halobacillus locisalis</name>
    <dbReference type="NCBI Taxonomy" id="220753"/>
    <lineage>
        <taxon>Bacteria</taxon>
        <taxon>Bacillati</taxon>
        <taxon>Bacillota</taxon>
        <taxon>Bacilli</taxon>
        <taxon>Bacillales</taxon>
        <taxon>Bacillaceae</taxon>
        <taxon>Halobacillus</taxon>
    </lineage>
</organism>
<sequence length="75" mass="8346">MEEQKNGLNILQNLGWISVLLAIGVYPPILMANAISIGVVLRRDYQEKRQGKYMIFSGVTTGTIGLIMGVYFNLN</sequence>
<evidence type="ECO:0000256" key="1">
    <source>
        <dbReference type="SAM" id="Phobius"/>
    </source>
</evidence>